<dbReference type="EMBL" id="AM889285">
    <property type="protein sequence ID" value="CAP56947.1"/>
    <property type="molecule type" value="Genomic_DNA"/>
</dbReference>
<reference evidence="1 2" key="1">
    <citation type="journal article" date="2009" name="BMC Genomics">
        <title>Complete genome sequence of the sugarcane nitrogen-fixing endophyte Gluconacetobacter diazotrophicus Pal5.</title>
        <authorList>
            <person name="Bertalan M."/>
            <person name="Albano R."/>
            <person name="Padua V."/>
            <person name="Rouws L."/>
            <person name="Rojas C."/>
            <person name="Hemerly A."/>
            <person name="Teixeira K."/>
            <person name="Schwab S."/>
            <person name="Araujo J."/>
            <person name="Oliveira A."/>
            <person name="Franca L."/>
            <person name="Magalhaes V."/>
            <person name="Alqueres S."/>
            <person name="Cardoso A."/>
            <person name="Almeida W."/>
            <person name="Loureiro M.M."/>
            <person name="Nogueira E."/>
            <person name="Cidade D."/>
            <person name="Oliveira D."/>
            <person name="Simao T."/>
            <person name="Macedo J."/>
            <person name="Valadao A."/>
            <person name="Dreschsel M."/>
            <person name="Freitas F."/>
            <person name="Vidal M."/>
            <person name="Guedes H."/>
            <person name="Rodrigues E."/>
            <person name="Meneses C."/>
            <person name="Brioso P."/>
            <person name="Pozzer L."/>
            <person name="Figueiredo D."/>
            <person name="Montano H."/>
            <person name="Junior J."/>
            <person name="Filho G."/>
            <person name="Flores V."/>
            <person name="Ferreira B."/>
            <person name="Branco A."/>
            <person name="Gonzalez P."/>
            <person name="Guillobel H."/>
            <person name="Lemos M."/>
            <person name="Seibel L."/>
            <person name="Macedo J."/>
            <person name="Alves-Ferreira M."/>
            <person name="Sachetto-Martins G."/>
            <person name="Coelho A."/>
            <person name="Santos E."/>
            <person name="Amaral G."/>
            <person name="Neves A."/>
            <person name="Pacheco A.B."/>
            <person name="Carvalho D."/>
            <person name="Lery L."/>
            <person name="Bisch P."/>
            <person name="Rossle S.C."/>
            <person name="Urmenyi T."/>
            <person name="Kruger W.V."/>
            <person name="Martins O."/>
            <person name="Baldani J.I."/>
            <person name="Ferreira P.C."/>
        </authorList>
    </citation>
    <scope>NUCLEOTIDE SEQUENCE [LARGE SCALE GENOMIC DNA]</scope>
    <source>
        <strain evidence="2">ATCC 49037 / DSM 5601 / CCUG 37298 / CIP 103539 / LMG 7603 / PAl5</strain>
    </source>
</reference>
<dbReference type="OrthoDB" id="8383901at2"/>
<dbReference type="AlphaFoldDB" id="A9HRN2"/>
<accession>A9HRN2</accession>
<name>A9HRN2_GLUDA</name>
<dbReference type="KEGG" id="gdi:GDI3004"/>
<protein>
    <submittedName>
        <fullName evidence="1">Uncharacterized protein</fullName>
    </submittedName>
</protein>
<sequence length="113" mass="12624">MFPGDPLRQVPEARATGARLRLQNGFPYLDEIDALLDGDTTQEWRQDPNGCLKMLKARAPDVVDLFIEQAIMAYFSDPIVSHVLTGKATPLFPHHVVMPDIDYDLLEPVLAHG</sequence>
<proteinExistence type="predicted"/>
<dbReference type="Proteomes" id="UP000001176">
    <property type="component" value="Chromosome"/>
</dbReference>
<evidence type="ECO:0000313" key="1">
    <source>
        <dbReference type="EMBL" id="CAP56947.1"/>
    </source>
</evidence>
<gene>
    <name evidence="1" type="ordered locus">GDI3004</name>
</gene>
<organism evidence="1 2">
    <name type="scientific">Gluconacetobacter diazotrophicus (strain ATCC 49037 / DSM 5601 / CCUG 37298 / CIP 103539 / LMG 7603 / PAl5)</name>
    <dbReference type="NCBI Taxonomy" id="272568"/>
    <lineage>
        <taxon>Bacteria</taxon>
        <taxon>Pseudomonadati</taxon>
        <taxon>Pseudomonadota</taxon>
        <taxon>Alphaproteobacteria</taxon>
        <taxon>Acetobacterales</taxon>
        <taxon>Acetobacteraceae</taxon>
        <taxon>Gluconacetobacter</taxon>
    </lineage>
</organism>
<keyword evidence="2" id="KW-1185">Reference proteome</keyword>
<evidence type="ECO:0000313" key="2">
    <source>
        <dbReference type="Proteomes" id="UP000001176"/>
    </source>
</evidence>